<dbReference type="GeneTree" id="ENSGT00910000146924"/>
<feature type="compositionally biased region" description="Basic and acidic residues" evidence="1">
    <location>
        <begin position="1"/>
        <end position="18"/>
    </location>
</feature>
<sequence length="108" mass="12433">MEIIKETMQDNTGPDDRRKPRCWQKPRYPKNGVKCQLGSDGNRNLIQQHLLLSCFVLRNALKSGHVQHSRGETHRQGAPCLGKENEFQQKMTKYHEGGECHESVEEGF</sequence>
<evidence type="ECO:0000313" key="3">
    <source>
        <dbReference type="Proteomes" id="UP000694394"/>
    </source>
</evidence>
<reference evidence="2" key="1">
    <citation type="submission" date="2016-12" db="EMBL/GenBank/DDBJ databases">
        <title>Mouse lemur reference genome and diversity panel.</title>
        <authorList>
            <person name="Harris R."/>
            <person name="Larsen P."/>
            <person name="Liu Y."/>
            <person name="Hughes D.S."/>
            <person name="Murali S."/>
            <person name="Raveendran M."/>
            <person name="Korchina V."/>
            <person name="Wang M."/>
            <person name="Jhangiani S."/>
            <person name="Bandaranaike D."/>
            <person name="Bellair M."/>
            <person name="Blankenburg K."/>
            <person name="Chao H."/>
            <person name="Dahdouli M."/>
            <person name="Dinh H."/>
            <person name="Doddapaneni H."/>
            <person name="English A."/>
            <person name="Firestine M."/>
            <person name="Gnanaolivu R."/>
            <person name="Gross S."/>
            <person name="Hernandez B."/>
            <person name="Javaid M."/>
            <person name="Jayaseelan J."/>
            <person name="Jones J."/>
            <person name="Khan Z."/>
            <person name="Kovar C."/>
            <person name="Kurapati P."/>
            <person name="Le B."/>
            <person name="Lee S."/>
            <person name="Li M."/>
            <person name="Mathew T."/>
            <person name="Narasimhan A."/>
            <person name="Ngo D."/>
            <person name="Nguyen L."/>
            <person name="Okwuonu G."/>
            <person name="Ongeri F."/>
            <person name="Osuji N."/>
            <person name="Pu L.-L."/>
            <person name="Puazo M."/>
            <person name="Quiroz J."/>
            <person name="Raj R."/>
            <person name="Rajbhandari K."/>
            <person name="Reid J.G."/>
            <person name="Santibanez J."/>
            <person name="Sexton D."/>
            <person name="Skinner E."/>
            <person name="Vee V."/>
            <person name="Weissenberger G."/>
            <person name="Wu Y."/>
            <person name="Xin Y."/>
            <person name="Han Y."/>
            <person name="Campbell C."/>
            <person name="Brown A."/>
            <person name="Sullivan B."/>
            <person name="Shelton J."/>
            <person name="Brown S."/>
            <person name="Dudchenko O."/>
            <person name="Machol I."/>
            <person name="Durand N."/>
            <person name="Shamim M."/>
            <person name="Lieberman A."/>
            <person name="Muzny D.M."/>
            <person name="Richards S."/>
            <person name="Yoder A."/>
            <person name="Worley K.C."/>
            <person name="Rogers J."/>
            <person name="Gibbs R.A."/>
        </authorList>
    </citation>
    <scope>NUCLEOTIDE SEQUENCE [LARGE SCALE GENOMIC DNA]</scope>
</reference>
<dbReference type="Ensembl" id="ENSMICT00000072637.1">
    <property type="protein sequence ID" value="ENSMICP00000051697.1"/>
    <property type="gene ID" value="ENSMICG00000048904.1"/>
</dbReference>
<reference evidence="2" key="2">
    <citation type="submission" date="2025-08" db="UniProtKB">
        <authorList>
            <consortium name="Ensembl"/>
        </authorList>
    </citation>
    <scope>IDENTIFICATION</scope>
</reference>
<dbReference type="Proteomes" id="UP000694394">
    <property type="component" value="Chromosome 1"/>
</dbReference>
<accession>A0A8C5YHC9</accession>
<protein>
    <submittedName>
        <fullName evidence="2">Uncharacterized protein</fullName>
    </submittedName>
</protein>
<evidence type="ECO:0000313" key="2">
    <source>
        <dbReference type="Ensembl" id="ENSMICP00000051697.1"/>
    </source>
</evidence>
<organism evidence="2 3">
    <name type="scientific">Microcebus murinus</name>
    <name type="common">Gray mouse lemur</name>
    <name type="synonym">Lemur murinus</name>
    <dbReference type="NCBI Taxonomy" id="30608"/>
    <lineage>
        <taxon>Eukaryota</taxon>
        <taxon>Metazoa</taxon>
        <taxon>Chordata</taxon>
        <taxon>Craniata</taxon>
        <taxon>Vertebrata</taxon>
        <taxon>Euteleostomi</taxon>
        <taxon>Mammalia</taxon>
        <taxon>Eutheria</taxon>
        <taxon>Euarchontoglires</taxon>
        <taxon>Primates</taxon>
        <taxon>Strepsirrhini</taxon>
        <taxon>Lemuriformes</taxon>
        <taxon>Cheirogaleidae</taxon>
        <taxon>Microcebus</taxon>
    </lineage>
</organism>
<dbReference type="EMBL" id="ABDC03000930">
    <property type="status" value="NOT_ANNOTATED_CDS"/>
    <property type="molecule type" value="Genomic_DNA"/>
</dbReference>
<dbReference type="AlphaFoldDB" id="A0A8C5YHC9"/>
<name>A0A8C5YHC9_MICMU</name>
<proteinExistence type="predicted"/>
<reference evidence="2" key="3">
    <citation type="submission" date="2025-09" db="UniProtKB">
        <authorList>
            <consortium name="Ensembl"/>
        </authorList>
    </citation>
    <scope>IDENTIFICATION</scope>
</reference>
<keyword evidence="3" id="KW-1185">Reference proteome</keyword>
<feature type="region of interest" description="Disordered" evidence="1">
    <location>
        <begin position="1"/>
        <end position="25"/>
    </location>
</feature>
<evidence type="ECO:0000256" key="1">
    <source>
        <dbReference type="SAM" id="MobiDB-lite"/>
    </source>
</evidence>